<dbReference type="GO" id="GO:0033013">
    <property type="term" value="P:tetrapyrrole metabolic process"/>
    <property type="evidence" value="ECO:0007669"/>
    <property type="project" value="UniProtKB-ARBA"/>
</dbReference>
<sequence>MENKSELVKIAGAVLLPQLGGFVNGKLTRNEITGWYNQLTFPSFRPPNWLFGPVWVSLYTGMGYASYLVWKTGGGFSGPARFPLMLYGTQLALNWAWTPIFFGMHQLKWSAVEIVALTSSVAATGIAFYNINKLAGYLFIPYFAWCAFASVLNYSIYKLNTPSTATIEEVTDDPKQK</sequence>
<evidence type="ECO:0000256" key="1">
    <source>
        <dbReference type="ARBA" id="ARBA00004141"/>
    </source>
</evidence>
<organism evidence="7 8">
    <name type="scientific">Anopheles maculatus</name>
    <dbReference type="NCBI Taxonomy" id="74869"/>
    <lineage>
        <taxon>Eukaryota</taxon>
        <taxon>Metazoa</taxon>
        <taxon>Ecdysozoa</taxon>
        <taxon>Arthropoda</taxon>
        <taxon>Hexapoda</taxon>
        <taxon>Insecta</taxon>
        <taxon>Pterygota</taxon>
        <taxon>Neoptera</taxon>
        <taxon>Endopterygota</taxon>
        <taxon>Diptera</taxon>
        <taxon>Nematocera</taxon>
        <taxon>Culicoidea</taxon>
        <taxon>Culicidae</taxon>
        <taxon>Anophelinae</taxon>
        <taxon>Anopheles</taxon>
        <taxon>Anopheles maculatus group</taxon>
    </lineage>
</organism>
<dbReference type="Proteomes" id="UP000075901">
    <property type="component" value="Unassembled WGS sequence"/>
</dbReference>
<dbReference type="InterPro" id="IPR038330">
    <property type="entry name" value="TspO/MBR-related_sf"/>
</dbReference>
<protein>
    <recommendedName>
        <fullName evidence="9">Translocator protein</fullName>
    </recommendedName>
</protein>
<dbReference type="PIRSF" id="PIRSF005859">
    <property type="entry name" value="PBR"/>
    <property type="match status" value="1"/>
</dbReference>
<dbReference type="InterPro" id="IPR004307">
    <property type="entry name" value="TspO_MBR"/>
</dbReference>
<accession>A0A182SKH4</accession>
<feature type="transmembrane region" description="Helical" evidence="6">
    <location>
        <begin position="109"/>
        <end position="129"/>
    </location>
</feature>
<dbReference type="PANTHER" id="PTHR10057:SF0">
    <property type="entry name" value="TRANSLOCATOR PROTEIN"/>
    <property type="match status" value="1"/>
</dbReference>
<dbReference type="CDD" id="cd15904">
    <property type="entry name" value="TSPO_MBR"/>
    <property type="match status" value="1"/>
</dbReference>
<dbReference type="VEuPathDB" id="VectorBase:AMAM008577"/>
<keyword evidence="3 6" id="KW-0812">Transmembrane</keyword>
<dbReference type="FunFam" id="1.20.1260.100:FF:000001">
    <property type="entry name" value="translocator protein 2"/>
    <property type="match status" value="1"/>
</dbReference>
<evidence type="ECO:0000313" key="8">
    <source>
        <dbReference type="Proteomes" id="UP000075901"/>
    </source>
</evidence>
<keyword evidence="4 6" id="KW-1133">Transmembrane helix</keyword>
<dbReference type="GO" id="GO:0005741">
    <property type="term" value="C:mitochondrial outer membrane"/>
    <property type="evidence" value="ECO:0007669"/>
    <property type="project" value="TreeGrafter"/>
</dbReference>
<evidence type="ECO:0000256" key="6">
    <source>
        <dbReference type="SAM" id="Phobius"/>
    </source>
</evidence>
<dbReference type="Pfam" id="PF03073">
    <property type="entry name" value="TspO_MBR"/>
    <property type="match status" value="1"/>
</dbReference>
<dbReference type="AlphaFoldDB" id="A0A182SKH4"/>
<feature type="transmembrane region" description="Helical" evidence="6">
    <location>
        <begin position="136"/>
        <end position="156"/>
    </location>
</feature>
<reference evidence="7" key="2">
    <citation type="submission" date="2020-05" db="UniProtKB">
        <authorList>
            <consortium name="EnsemblMetazoa"/>
        </authorList>
    </citation>
    <scope>IDENTIFICATION</scope>
    <source>
        <strain evidence="7">maculatus3</strain>
    </source>
</reference>
<evidence type="ECO:0000313" key="7">
    <source>
        <dbReference type="EnsemblMetazoa" id="AMAM008577-PA"/>
    </source>
</evidence>
<name>A0A182SKH4_9DIPT</name>
<evidence type="ECO:0008006" key="9">
    <source>
        <dbReference type="Google" id="ProtNLM"/>
    </source>
</evidence>
<reference evidence="8" key="1">
    <citation type="submission" date="2013-09" db="EMBL/GenBank/DDBJ databases">
        <title>The Genome Sequence of Anopheles maculatus species B.</title>
        <authorList>
            <consortium name="The Broad Institute Genomics Platform"/>
            <person name="Neafsey D.E."/>
            <person name="Besansky N."/>
            <person name="Howell P."/>
            <person name="Walton C."/>
            <person name="Young S.K."/>
            <person name="Zeng Q."/>
            <person name="Gargeya S."/>
            <person name="Fitzgerald M."/>
            <person name="Haas B."/>
            <person name="Abouelleil A."/>
            <person name="Allen A.W."/>
            <person name="Alvarado L."/>
            <person name="Arachchi H.M."/>
            <person name="Berlin A.M."/>
            <person name="Chapman S.B."/>
            <person name="Gainer-Dewar J."/>
            <person name="Goldberg J."/>
            <person name="Griggs A."/>
            <person name="Gujja S."/>
            <person name="Hansen M."/>
            <person name="Howarth C."/>
            <person name="Imamovic A."/>
            <person name="Ireland A."/>
            <person name="Larimer J."/>
            <person name="McCowan C."/>
            <person name="Murphy C."/>
            <person name="Pearson M."/>
            <person name="Poon T.W."/>
            <person name="Priest M."/>
            <person name="Roberts A."/>
            <person name="Saif S."/>
            <person name="Shea T."/>
            <person name="Sisk P."/>
            <person name="Sykes S."/>
            <person name="Wortman J."/>
            <person name="Nusbaum C."/>
            <person name="Birren B."/>
        </authorList>
    </citation>
    <scope>NUCLEOTIDE SEQUENCE [LARGE SCALE GENOMIC DNA]</scope>
    <source>
        <strain evidence="8">maculatus3</strain>
    </source>
</reference>
<feature type="transmembrane region" description="Helical" evidence="6">
    <location>
        <begin position="49"/>
        <end position="70"/>
    </location>
</feature>
<keyword evidence="8" id="KW-1185">Reference proteome</keyword>
<proteinExistence type="inferred from homology"/>
<evidence type="ECO:0000256" key="4">
    <source>
        <dbReference type="ARBA" id="ARBA00022989"/>
    </source>
</evidence>
<comment type="similarity">
    <text evidence="2">Belongs to the TspO/BZRP family.</text>
</comment>
<dbReference type="EnsemblMetazoa" id="AMAM008577-RA">
    <property type="protein sequence ID" value="AMAM008577-PA"/>
    <property type="gene ID" value="AMAM008577"/>
</dbReference>
<evidence type="ECO:0000256" key="2">
    <source>
        <dbReference type="ARBA" id="ARBA00007524"/>
    </source>
</evidence>
<evidence type="ECO:0000256" key="3">
    <source>
        <dbReference type="ARBA" id="ARBA00022692"/>
    </source>
</evidence>
<evidence type="ECO:0000256" key="5">
    <source>
        <dbReference type="ARBA" id="ARBA00023136"/>
    </source>
</evidence>
<keyword evidence="5 6" id="KW-0472">Membrane</keyword>
<dbReference type="Gene3D" id="1.20.1260.100">
    <property type="entry name" value="TspO/MBR protein"/>
    <property type="match status" value="1"/>
</dbReference>
<comment type="subcellular location">
    <subcellularLocation>
        <location evidence="1">Membrane</location>
        <topology evidence="1">Multi-pass membrane protein</topology>
    </subcellularLocation>
</comment>
<dbReference type="PANTHER" id="PTHR10057">
    <property type="entry name" value="PERIPHERAL-TYPE BENZODIAZEPINE RECEPTOR"/>
    <property type="match status" value="1"/>
</dbReference>
<feature type="transmembrane region" description="Helical" evidence="6">
    <location>
        <begin position="82"/>
        <end position="103"/>
    </location>
</feature>